<dbReference type="AlphaFoldDB" id="A0A9D1G3S8"/>
<protein>
    <submittedName>
        <fullName evidence="3">Acyl--CoA ligase</fullName>
    </submittedName>
</protein>
<evidence type="ECO:0000313" key="3">
    <source>
        <dbReference type="EMBL" id="HIS96743.1"/>
    </source>
</evidence>
<dbReference type="InterPro" id="IPR025110">
    <property type="entry name" value="AMP-bd_C"/>
</dbReference>
<dbReference type="EMBL" id="DVJS01000044">
    <property type="protein sequence ID" value="HIS96743.1"/>
    <property type="molecule type" value="Genomic_DNA"/>
</dbReference>
<dbReference type="Pfam" id="PF00501">
    <property type="entry name" value="AMP-binding"/>
    <property type="match status" value="1"/>
</dbReference>
<dbReference type="Gene3D" id="3.40.50.12780">
    <property type="entry name" value="N-terminal domain of ligase-like"/>
    <property type="match status" value="1"/>
</dbReference>
<dbReference type="InterPro" id="IPR042099">
    <property type="entry name" value="ANL_N_sf"/>
</dbReference>
<evidence type="ECO:0000313" key="4">
    <source>
        <dbReference type="Proteomes" id="UP000886876"/>
    </source>
</evidence>
<dbReference type="Pfam" id="PF13193">
    <property type="entry name" value="AMP-binding_C"/>
    <property type="match status" value="1"/>
</dbReference>
<dbReference type="InterPro" id="IPR000873">
    <property type="entry name" value="AMP-dep_synth/lig_dom"/>
</dbReference>
<dbReference type="GO" id="GO:0016878">
    <property type="term" value="F:acid-thiol ligase activity"/>
    <property type="evidence" value="ECO:0007669"/>
    <property type="project" value="UniProtKB-ARBA"/>
</dbReference>
<evidence type="ECO:0000259" key="2">
    <source>
        <dbReference type="Pfam" id="PF13193"/>
    </source>
</evidence>
<dbReference type="PANTHER" id="PTHR43767:SF1">
    <property type="entry name" value="NONRIBOSOMAL PEPTIDE SYNTHASE PES1 (EUROFUNG)-RELATED"/>
    <property type="match status" value="1"/>
</dbReference>
<feature type="domain" description="AMP-binding enzyme C-terminal" evidence="2">
    <location>
        <begin position="428"/>
        <end position="502"/>
    </location>
</feature>
<evidence type="ECO:0000259" key="1">
    <source>
        <dbReference type="Pfam" id="PF00501"/>
    </source>
</evidence>
<name>A0A9D1G3S8_9FIRM</name>
<dbReference type="Proteomes" id="UP000886876">
    <property type="component" value="Unassembled WGS sequence"/>
</dbReference>
<dbReference type="PROSITE" id="PS00455">
    <property type="entry name" value="AMP_BINDING"/>
    <property type="match status" value="1"/>
</dbReference>
<dbReference type="Gene3D" id="3.30.300.30">
    <property type="match status" value="1"/>
</dbReference>
<accession>A0A9D1G3S8</accession>
<gene>
    <name evidence="3" type="ORF">IAD42_02085</name>
</gene>
<sequence length="526" mass="58326">MYGICSLLRKAARYYPDRTALADPSGAVSYAEFEDRTNRLANSLIALGLGKGSRIGFVCDNCNEFSVMWFAAQKAGIVTVLLNYRMTREELSRDVRRAGCRALFYAPKWRDIILGRDTSGSGVEHQITFGGVAPNGHLCLDELTASGSPEPPGVDICETDWSTILYTSGSTGLSKGVIRTQRMIYDYAMQMAAEHEFYKTEHISILSHSPLFHTGGLSMLLKSVALCGTYVGVNGVEPDVYAELIRKYSVTQLFLVPPVNIMRLYNDESFRRQSFGSVNFIWATGGKLSTEYVQAMQELFPGVRIKTSYGGTEFCAACSMSLYFTRELLEQQPDIVDSAGWIGQFIDVRIVRDDGTEAAPGEPGELLVSSPFVMLGYLDDPGETGKVLHDGWYSTGDVFRIDERGLFFFLDRKSAMIKTGGENVYPNEVESVLREHPDIVDCAVVGLPDPKWGEAVAAAVVPNSDSLDLRKVVAYTRQKLAGFKKPLYYTVLPDLPRMGSGKIDRRALLDEAKYRFTGIDEICREL</sequence>
<feature type="domain" description="AMP-dependent synthetase/ligase" evidence="1">
    <location>
        <begin position="9"/>
        <end position="378"/>
    </location>
</feature>
<reference evidence="3" key="2">
    <citation type="journal article" date="2021" name="PeerJ">
        <title>Extensive microbial diversity within the chicken gut microbiome revealed by metagenomics and culture.</title>
        <authorList>
            <person name="Gilroy R."/>
            <person name="Ravi A."/>
            <person name="Getino M."/>
            <person name="Pursley I."/>
            <person name="Horton D.L."/>
            <person name="Alikhan N.F."/>
            <person name="Baker D."/>
            <person name="Gharbi K."/>
            <person name="Hall N."/>
            <person name="Watson M."/>
            <person name="Adriaenssens E.M."/>
            <person name="Foster-Nyarko E."/>
            <person name="Jarju S."/>
            <person name="Secka A."/>
            <person name="Antonio M."/>
            <person name="Oren A."/>
            <person name="Chaudhuri R.R."/>
            <person name="La Ragione R."/>
            <person name="Hildebrand F."/>
            <person name="Pallen M.J."/>
        </authorList>
    </citation>
    <scope>NUCLEOTIDE SEQUENCE</scope>
    <source>
        <strain evidence="3">ChiHecec3B27-6122</strain>
    </source>
</reference>
<dbReference type="InterPro" id="IPR020845">
    <property type="entry name" value="AMP-binding_CS"/>
</dbReference>
<dbReference type="SUPFAM" id="SSF56801">
    <property type="entry name" value="Acetyl-CoA synthetase-like"/>
    <property type="match status" value="1"/>
</dbReference>
<reference evidence="3" key="1">
    <citation type="submission" date="2020-10" db="EMBL/GenBank/DDBJ databases">
        <authorList>
            <person name="Gilroy R."/>
        </authorList>
    </citation>
    <scope>NUCLEOTIDE SEQUENCE</scope>
    <source>
        <strain evidence="3">ChiHecec3B27-6122</strain>
    </source>
</reference>
<proteinExistence type="predicted"/>
<keyword evidence="3" id="KW-0436">Ligase</keyword>
<dbReference type="InterPro" id="IPR050237">
    <property type="entry name" value="ATP-dep_AMP-bd_enzyme"/>
</dbReference>
<dbReference type="PANTHER" id="PTHR43767">
    <property type="entry name" value="LONG-CHAIN-FATTY-ACID--COA LIGASE"/>
    <property type="match status" value="1"/>
</dbReference>
<comment type="caution">
    <text evidence="3">The sequence shown here is derived from an EMBL/GenBank/DDBJ whole genome shotgun (WGS) entry which is preliminary data.</text>
</comment>
<organism evidence="3 4">
    <name type="scientific">Candidatus Scatomorpha pullistercoris</name>
    <dbReference type="NCBI Taxonomy" id="2840929"/>
    <lineage>
        <taxon>Bacteria</taxon>
        <taxon>Bacillati</taxon>
        <taxon>Bacillota</taxon>
        <taxon>Clostridia</taxon>
        <taxon>Eubacteriales</taxon>
        <taxon>Candidatus Scatomorpha</taxon>
    </lineage>
</organism>
<dbReference type="InterPro" id="IPR045851">
    <property type="entry name" value="AMP-bd_C_sf"/>
</dbReference>